<dbReference type="InterPro" id="IPR004276">
    <property type="entry name" value="GlycoTrans_28_N"/>
</dbReference>
<dbReference type="PANTHER" id="PTHR48050">
    <property type="entry name" value="STEROL 3-BETA-GLUCOSYLTRANSFERASE"/>
    <property type="match status" value="1"/>
</dbReference>
<proteinExistence type="predicted"/>
<evidence type="ECO:0000313" key="4">
    <source>
        <dbReference type="Proteomes" id="UP001501842"/>
    </source>
</evidence>
<gene>
    <name evidence="3" type="ORF">GCM10010439_06140</name>
</gene>
<evidence type="ECO:0000313" key="3">
    <source>
        <dbReference type="EMBL" id="GAA2719735.1"/>
    </source>
</evidence>
<evidence type="ECO:0000259" key="1">
    <source>
        <dbReference type="Pfam" id="PF03033"/>
    </source>
</evidence>
<dbReference type="InterPro" id="IPR050426">
    <property type="entry name" value="Glycosyltransferase_28"/>
</dbReference>
<dbReference type="PANTHER" id="PTHR48050:SF13">
    <property type="entry name" value="STEROL 3-BETA-GLUCOSYLTRANSFERASE UGT80A2"/>
    <property type="match status" value="1"/>
</dbReference>
<organism evidence="3 4">
    <name type="scientific">Actinocorallia aurantiaca</name>
    <dbReference type="NCBI Taxonomy" id="46204"/>
    <lineage>
        <taxon>Bacteria</taxon>
        <taxon>Bacillati</taxon>
        <taxon>Actinomycetota</taxon>
        <taxon>Actinomycetes</taxon>
        <taxon>Streptosporangiales</taxon>
        <taxon>Thermomonosporaceae</taxon>
        <taxon>Actinocorallia</taxon>
    </lineage>
</organism>
<name>A0ABN3TWG9_9ACTN</name>
<comment type="caution">
    <text evidence="3">The sequence shown here is derived from an EMBL/GenBank/DDBJ whole genome shotgun (WGS) entry which is preliminary data.</text>
</comment>
<dbReference type="Gene3D" id="3.40.50.2000">
    <property type="entry name" value="Glycogen Phosphorylase B"/>
    <property type="match status" value="2"/>
</dbReference>
<dbReference type="Pfam" id="PF06722">
    <property type="entry name" value="EryCIII-like_C"/>
    <property type="match status" value="1"/>
</dbReference>
<sequence length="416" mass="45029">MGRTVVIFAAGSRGDLQPCVALGRGLADRGDDVRVISSEVYRELITGAGLGFAPLSLDPTQIVNSPEGQELLGGGRNPVKFLRGVQRIARPLAMRLLREVLAGAEGADLFLAPTLGFLGQHVSEHLGIPHAIVHFQPSHPTRAFPHPFLPQARFLGPYANRLSFEALDWVTWQLCRPFINPWRADQLKLPRLSLRGGPLPAARRAPVLCAFSPTLVPRPADWPDNVRLTGFWFLEQPHWEPPADLEAFLDAGPPPVYVGFGSMATKDPAATDQRIRSALRLAGLRGVLSPQPGSTIEPEDDMFVVQNIPYSRLFPRMAAVVHHGGAGTTAEGLRAGVPSLVCPFFGDQPYWADRVHALGAGPSPLPAASVTVDALATRLRDAVKGPHRSRARELSRSLNSEDGVARACEALDLLQH</sequence>
<dbReference type="EMBL" id="BAAATZ010000002">
    <property type="protein sequence ID" value="GAA2719735.1"/>
    <property type="molecule type" value="Genomic_DNA"/>
</dbReference>
<dbReference type="RefSeq" id="WP_344448545.1">
    <property type="nucleotide sequence ID" value="NZ_BAAATZ010000002.1"/>
</dbReference>
<evidence type="ECO:0000259" key="2">
    <source>
        <dbReference type="Pfam" id="PF06722"/>
    </source>
</evidence>
<dbReference type="Proteomes" id="UP001501842">
    <property type="component" value="Unassembled WGS sequence"/>
</dbReference>
<dbReference type="InterPro" id="IPR010610">
    <property type="entry name" value="EryCIII-like_C"/>
</dbReference>
<dbReference type="Pfam" id="PF03033">
    <property type="entry name" value="Glyco_transf_28"/>
    <property type="match status" value="1"/>
</dbReference>
<feature type="domain" description="Erythromycin biosynthesis protein CIII-like C-terminal" evidence="2">
    <location>
        <begin position="301"/>
        <end position="399"/>
    </location>
</feature>
<dbReference type="SUPFAM" id="SSF53756">
    <property type="entry name" value="UDP-Glycosyltransferase/glycogen phosphorylase"/>
    <property type="match status" value="1"/>
</dbReference>
<dbReference type="CDD" id="cd03784">
    <property type="entry name" value="GT1_Gtf-like"/>
    <property type="match status" value="1"/>
</dbReference>
<keyword evidence="4" id="KW-1185">Reference proteome</keyword>
<protein>
    <submittedName>
        <fullName evidence="3">Glycosyltransferase</fullName>
    </submittedName>
</protein>
<accession>A0ABN3TWG9</accession>
<feature type="domain" description="Glycosyltransferase family 28 N-terminal" evidence="1">
    <location>
        <begin position="5"/>
        <end position="145"/>
    </location>
</feature>
<reference evidence="3 4" key="1">
    <citation type="journal article" date="2019" name="Int. J. Syst. Evol. Microbiol.">
        <title>The Global Catalogue of Microorganisms (GCM) 10K type strain sequencing project: providing services to taxonomists for standard genome sequencing and annotation.</title>
        <authorList>
            <consortium name="The Broad Institute Genomics Platform"/>
            <consortium name="The Broad Institute Genome Sequencing Center for Infectious Disease"/>
            <person name="Wu L."/>
            <person name="Ma J."/>
        </authorList>
    </citation>
    <scope>NUCLEOTIDE SEQUENCE [LARGE SCALE GENOMIC DNA]</scope>
    <source>
        <strain evidence="3 4">JCM 8201</strain>
    </source>
</reference>
<dbReference type="InterPro" id="IPR002213">
    <property type="entry name" value="UDP_glucos_trans"/>
</dbReference>